<name>A0A0D6ZDB5_9BACI</name>
<dbReference type="GO" id="GO:0004342">
    <property type="term" value="F:glucosamine-6-phosphate deaminase activity"/>
    <property type="evidence" value="ECO:0007669"/>
    <property type="project" value="InterPro"/>
</dbReference>
<dbReference type="GO" id="GO:0006046">
    <property type="term" value="P:N-acetylglucosamine catabolic process"/>
    <property type="evidence" value="ECO:0007669"/>
    <property type="project" value="TreeGrafter"/>
</dbReference>
<dbReference type="AlphaFoldDB" id="A0A0D6ZDB5"/>
<feature type="domain" description="Glucosamine/galactosamine-6-phosphate isomerase" evidence="3">
    <location>
        <begin position="14"/>
        <end position="226"/>
    </location>
</feature>
<sequence>MYPFYYDISETYREMSIKAAGKLIEAVNENPDSLICLAAGSTPTGTLEYLIAAQQNGEVDFSRCSFVGLDEFVGLSKEDEGSCYRYLNEHFFIPLKIPASSIQFFDSMSNDLSEECRKTDAFISKHGGIDALLLGVGVNGHLALNEPYVSINLNSHVIELDNTTKVVGQKYFSKETVLEKGITIGLKQMLEAKMAIVIANGSAKKDAIAQLLKGSYDAKYPISSMNLHKNCFVYVDKEADPK</sequence>
<dbReference type="SUPFAM" id="SSF100950">
    <property type="entry name" value="NagB/RpiA/CoA transferase-like"/>
    <property type="match status" value="1"/>
</dbReference>
<dbReference type="GO" id="GO:0042802">
    <property type="term" value="F:identical protein binding"/>
    <property type="evidence" value="ECO:0007669"/>
    <property type="project" value="TreeGrafter"/>
</dbReference>
<dbReference type="Gene3D" id="3.40.50.1360">
    <property type="match status" value="1"/>
</dbReference>
<proteinExistence type="predicted"/>
<evidence type="ECO:0000313" key="4">
    <source>
        <dbReference type="EMBL" id="KIY23794.1"/>
    </source>
</evidence>
<dbReference type="GO" id="GO:0005737">
    <property type="term" value="C:cytoplasm"/>
    <property type="evidence" value="ECO:0007669"/>
    <property type="project" value="TreeGrafter"/>
</dbReference>
<comment type="caution">
    <text evidence="4">The sequence shown here is derived from an EMBL/GenBank/DDBJ whole genome shotgun (WGS) entry which is preliminary data.</text>
</comment>
<dbReference type="PANTHER" id="PTHR11280">
    <property type="entry name" value="GLUCOSAMINE-6-PHOSPHATE ISOMERASE"/>
    <property type="match status" value="1"/>
</dbReference>
<evidence type="ECO:0000313" key="5">
    <source>
        <dbReference type="Proteomes" id="UP000032512"/>
    </source>
</evidence>
<dbReference type="GO" id="GO:0019262">
    <property type="term" value="P:N-acetylneuraminate catabolic process"/>
    <property type="evidence" value="ECO:0007669"/>
    <property type="project" value="TreeGrafter"/>
</dbReference>
<dbReference type="InterPro" id="IPR037171">
    <property type="entry name" value="NagB/RpiA_transferase-like"/>
</dbReference>
<evidence type="ECO:0000259" key="3">
    <source>
        <dbReference type="Pfam" id="PF01182"/>
    </source>
</evidence>
<protein>
    <recommendedName>
        <fullName evidence="3">Glucosamine/galactosamine-6-phosphate isomerase domain-containing protein</fullName>
    </recommendedName>
</protein>
<dbReference type="EMBL" id="JXIQ01000010">
    <property type="protein sequence ID" value="KIY23794.1"/>
    <property type="molecule type" value="Genomic_DNA"/>
</dbReference>
<dbReference type="RefSeq" id="WP_044390437.1">
    <property type="nucleotide sequence ID" value="NZ_JXIQ01000010.1"/>
</dbReference>
<reference evidence="4 5" key="1">
    <citation type="submission" date="2015-01" db="EMBL/GenBank/DDBJ databases">
        <title>Draft genome sequences of the supercritical CO2 tolerant bacteria Bacillus subterraneus MITOT1 and Bacillus cereus MIT0214.</title>
        <authorList>
            <person name="Peet K.C."/>
            <person name="Thompson J.R."/>
        </authorList>
    </citation>
    <scope>NUCLEOTIDE SEQUENCE [LARGE SCALE GENOMIC DNA]</scope>
    <source>
        <strain evidence="4 5">MITOT1</strain>
    </source>
</reference>
<keyword evidence="5" id="KW-1185">Reference proteome</keyword>
<dbReference type="GO" id="GO:0005975">
    <property type="term" value="P:carbohydrate metabolic process"/>
    <property type="evidence" value="ECO:0007669"/>
    <property type="project" value="InterPro"/>
</dbReference>
<evidence type="ECO:0000256" key="1">
    <source>
        <dbReference type="ARBA" id="ARBA00022801"/>
    </source>
</evidence>
<dbReference type="PANTHER" id="PTHR11280:SF5">
    <property type="entry name" value="GLUCOSAMINE-6-PHOSPHATE ISOMERASE"/>
    <property type="match status" value="1"/>
</dbReference>
<dbReference type="CDD" id="cd01399">
    <property type="entry name" value="GlcN6P_deaminase"/>
    <property type="match status" value="1"/>
</dbReference>
<evidence type="ECO:0000256" key="2">
    <source>
        <dbReference type="ARBA" id="ARBA00023277"/>
    </source>
</evidence>
<keyword evidence="2" id="KW-0119">Carbohydrate metabolism</keyword>
<dbReference type="GO" id="GO:0006043">
    <property type="term" value="P:glucosamine catabolic process"/>
    <property type="evidence" value="ECO:0007669"/>
    <property type="project" value="TreeGrafter"/>
</dbReference>
<keyword evidence="1" id="KW-0378">Hydrolase</keyword>
<organism evidence="4 5">
    <name type="scientific">Mesobacillus subterraneus</name>
    <dbReference type="NCBI Taxonomy" id="285983"/>
    <lineage>
        <taxon>Bacteria</taxon>
        <taxon>Bacillati</taxon>
        <taxon>Bacillota</taxon>
        <taxon>Bacilli</taxon>
        <taxon>Bacillales</taxon>
        <taxon>Bacillaceae</taxon>
        <taxon>Mesobacillus</taxon>
    </lineage>
</organism>
<dbReference type="Pfam" id="PF01182">
    <property type="entry name" value="Glucosamine_iso"/>
    <property type="match status" value="1"/>
</dbReference>
<dbReference type="OrthoDB" id="9791139at2"/>
<dbReference type="PATRIC" id="fig|285983.3.peg.68"/>
<gene>
    <name evidence="4" type="ORF">UB32_00855</name>
</gene>
<dbReference type="InterPro" id="IPR006148">
    <property type="entry name" value="Glc/Gal-6P_isomerase"/>
</dbReference>
<accession>A0A0D6ZDB5</accession>
<dbReference type="Proteomes" id="UP000032512">
    <property type="component" value="Unassembled WGS sequence"/>
</dbReference>
<dbReference type="InterPro" id="IPR004547">
    <property type="entry name" value="Glucosamine6P_isomerase"/>
</dbReference>